<organism evidence="2 3">
    <name type="scientific">Sedimentibacter acidaminivorans</name>
    <dbReference type="NCBI Taxonomy" id="913099"/>
    <lineage>
        <taxon>Bacteria</taxon>
        <taxon>Bacillati</taxon>
        <taxon>Bacillota</taxon>
        <taxon>Tissierellia</taxon>
        <taxon>Sedimentibacter</taxon>
    </lineage>
</organism>
<dbReference type="RefSeq" id="WP_209512241.1">
    <property type="nucleotide sequence ID" value="NZ_JAGGKS010000007.1"/>
</dbReference>
<reference evidence="2 3" key="1">
    <citation type="submission" date="2021-03" db="EMBL/GenBank/DDBJ databases">
        <title>Genomic Encyclopedia of Type Strains, Phase IV (KMG-IV): sequencing the most valuable type-strain genomes for metagenomic binning, comparative biology and taxonomic classification.</title>
        <authorList>
            <person name="Goeker M."/>
        </authorList>
    </citation>
    <scope>NUCLEOTIDE SEQUENCE [LARGE SCALE GENOMIC DNA]</scope>
    <source>
        <strain evidence="2 3">DSM 24004</strain>
    </source>
</reference>
<comment type="caution">
    <text evidence="2">The sequence shown here is derived from an EMBL/GenBank/DDBJ whole genome shotgun (WGS) entry which is preliminary data.</text>
</comment>
<evidence type="ECO:0000313" key="2">
    <source>
        <dbReference type="EMBL" id="MBP1926503.1"/>
    </source>
</evidence>
<keyword evidence="3" id="KW-1185">Reference proteome</keyword>
<sequence>MEIKQVRDLTVISIDENRYMGISCDSCGAIGNKEFDVVKASPHIVAHQTAKVVLAELLSMGFEPIILSDGLAVEMNDTGKELIEGFTKALSMLKTCNVHMTGSTEENMKTVQTSMGVTCIGICRKEKLKYKKTKSTDICVLLGLPLVGNEVVNNPDKIMDISDFENLYLSDFIHEILPIGSRGISSELNDLCSYNNINFKYNSDISVDIAKSAGPSCCCLVTINGDNMKKIDNLIRKPIEVLGSFY</sequence>
<proteinExistence type="predicted"/>
<accession>A0ABS4GFP0</accession>
<dbReference type="InterPro" id="IPR036921">
    <property type="entry name" value="PurM-like_N_sf"/>
</dbReference>
<dbReference type="EMBL" id="JAGGKS010000007">
    <property type="protein sequence ID" value="MBP1926503.1"/>
    <property type="molecule type" value="Genomic_DNA"/>
</dbReference>
<gene>
    <name evidence="2" type="ORF">J2Z76_002372</name>
</gene>
<feature type="domain" description="PurM-like N-terminal" evidence="1">
    <location>
        <begin position="8"/>
        <end position="122"/>
    </location>
</feature>
<evidence type="ECO:0000313" key="3">
    <source>
        <dbReference type="Proteomes" id="UP001519342"/>
    </source>
</evidence>
<dbReference type="Gene3D" id="3.30.1330.10">
    <property type="entry name" value="PurM-like, N-terminal domain"/>
    <property type="match status" value="1"/>
</dbReference>
<evidence type="ECO:0000259" key="1">
    <source>
        <dbReference type="Pfam" id="PF00586"/>
    </source>
</evidence>
<dbReference type="Proteomes" id="UP001519342">
    <property type="component" value="Unassembled WGS sequence"/>
</dbReference>
<dbReference type="InterPro" id="IPR016188">
    <property type="entry name" value="PurM-like_N"/>
</dbReference>
<protein>
    <recommendedName>
        <fullName evidence="1">PurM-like N-terminal domain-containing protein</fullName>
    </recommendedName>
</protein>
<name>A0ABS4GFP0_9FIRM</name>
<dbReference type="SUPFAM" id="SSF55326">
    <property type="entry name" value="PurM N-terminal domain-like"/>
    <property type="match status" value="1"/>
</dbReference>
<dbReference type="Pfam" id="PF00586">
    <property type="entry name" value="AIRS"/>
    <property type="match status" value="1"/>
</dbReference>